<dbReference type="Pfam" id="PF08031">
    <property type="entry name" value="BBE"/>
    <property type="match status" value="1"/>
</dbReference>
<evidence type="ECO:0000313" key="11">
    <source>
        <dbReference type="Proteomes" id="UP001151699"/>
    </source>
</evidence>
<evidence type="ECO:0000256" key="6">
    <source>
        <dbReference type="ARBA" id="ARBA00022827"/>
    </source>
</evidence>
<protein>
    <submittedName>
        <fullName evidence="10">Xylooligosaccharide oxidase</fullName>
    </submittedName>
</protein>
<dbReference type="PROSITE" id="PS51387">
    <property type="entry name" value="FAD_PCMH"/>
    <property type="match status" value="1"/>
</dbReference>
<dbReference type="Pfam" id="PF01565">
    <property type="entry name" value="FAD_binding_4"/>
    <property type="match status" value="1"/>
</dbReference>
<dbReference type="Gene3D" id="3.30.465.10">
    <property type="match status" value="1"/>
</dbReference>
<dbReference type="PROSITE" id="PS00862">
    <property type="entry name" value="OX2_COVAL_FAD"/>
    <property type="match status" value="1"/>
</dbReference>
<comment type="caution">
    <text evidence="10">The sequence shown here is derived from an EMBL/GenBank/DDBJ whole genome shotgun (WGS) entry which is preliminary data.</text>
</comment>
<comment type="cofactor">
    <cofactor evidence="1">
        <name>FAD</name>
        <dbReference type="ChEBI" id="CHEBI:57692"/>
    </cofactor>
</comment>
<keyword evidence="8" id="KW-0576">Peroxisome</keyword>
<evidence type="ECO:0000256" key="3">
    <source>
        <dbReference type="ARBA" id="ARBA00005466"/>
    </source>
</evidence>
<evidence type="ECO:0000256" key="5">
    <source>
        <dbReference type="ARBA" id="ARBA00022630"/>
    </source>
</evidence>
<reference evidence="10" key="1">
    <citation type="submission" date="2022-07" db="EMBL/GenBank/DDBJ databases">
        <authorList>
            <person name="Trinca V."/>
            <person name="Uliana J.V.C."/>
            <person name="Torres T.T."/>
            <person name="Ward R.J."/>
            <person name="Monesi N."/>
        </authorList>
    </citation>
    <scope>NUCLEOTIDE SEQUENCE</scope>
    <source>
        <strain evidence="10">HSMRA1968</strain>
        <tissue evidence="10">Whole embryos</tissue>
    </source>
</reference>
<comment type="similarity">
    <text evidence="3">Belongs to the oxygen-dependent FAD-linked oxidoreductase family.</text>
</comment>
<evidence type="ECO:0000256" key="4">
    <source>
        <dbReference type="ARBA" id="ARBA00011738"/>
    </source>
</evidence>
<evidence type="ECO:0000256" key="8">
    <source>
        <dbReference type="ARBA" id="ARBA00023140"/>
    </source>
</evidence>
<proteinExistence type="inferred from homology"/>
<dbReference type="PANTHER" id="PTHR42973:SF39">
    <property type="entry name" value="FAD-BINDING PCMH-TYPE DOMAIN-CONTAINING PROTEIN"/>
    <property type="match status" value="1"/>
</dbReference>
<accession>A0A9Q0N0K4</accession>
<feature type="domain" description="FAD-binding PCMH-type" evidence="9">
    <location>
        <begin position="20"/>
        <end position="192"/>
    </location>
</feature>
<dbReference type="InterPro" id="IPR006093">
    <property type="entry name" value="Oxy_OxRdtase_FAD_BS"/>
</dbReference>
<dbReference type="EMBL" id="WJQU01000002">
    <property type="protein sequence ID" value="KAJ6640991.1"/>
    <property type="molecule type" value="Genomic_DNA"/>
</dbReference>
<dbReference type="InterPro" id="IPR016169">
    <property type="entry name" value="FAD-bd_PCMH_sub2"/>
</dbReference>
<dbReference type="OrthoDB" id="8250697at2759"/>
<keyword evidence="11" id="KW-1185">Reference proteome</keyword>
<keyword evidence="7" id="KW-0560">Oxidoreductase</keyword>
<keyword evidence="6" id="KW-0274">FAD</keyword>
<dbReference type="InterPro" id="IPR006094">
    <property type="entry name" value="Oxid_FAD_bind_N"/>
</dbReference>
<organism evidence="10 11">
    <name type="scientific">Pseudolycoriella hygida</name>
    <dbReference type="NCBI Taxonomy" id="35572"/>
    <lineage>
        <taxon>Eukaryota</taxon>
        <taxon>Metazoa</taxon>
        <taxon>Ecdysozoa</taxon>
        <taxon>Arthropoda</taxon>
        <taxon>Hexapoda</taxon>
        <taxon>Insecta</taxon>
        <taxon>Pterygota</taxon>
        <taxon>Neoptera</taxon>
        <taxon>Endopterygota</taxon>
        <taxon>Diptera</taxon>
        <taxon>Nematocera</taxon>
        <taxon>Sciaroidea</taxon>
        <taxon>Sciaridae</taxon>
        <taxon>Pseudolycoriella</taxon>
    </lineage>
</organism>
<comment type="subcellular location">
    <subcellularLocation>
        <location evidence="2">Peroxisome</location>
    </subcellularLocation>
</comment>
<dbReference type="InterPro" id="IPR050416">
    <property type="entry name" value="FAD-linked_Oxidoreductase"/>
</dbReference>
<dbReference type="Proteomes" id="UP001151699">
    <property type="component" value="Chromosome B"/>
</dbReference>
<dbReference type="InterPro" id="IPR036318">
    <property type="entry name" value="FAD-bd_PCMH-like_sf"/>
</dbReference>
<gene>
    <name evidence="10" type="primary">xylO_5</name>
    <name evidence="10" type="ORF">Bhyg_05924</name>
</gene>
<dbReference type="GO" id="GO:0005777">
    <property type="term" value="C:peroxisome"/>
    <property type="evidence" value="ECO:0007669"/>
    <property type="project" value="UniProtKB-SubCell"/>
</dbReference>
<evidence type="ECO:0000259" key="9">
    <source>
        <dbReference type="PROSITE" id="PS51387"/>
    </source>
</evidence>
<keyword evidence="5" id="KW-0285">Flavoprotein</keyword>
<dbReference type="Gene3D" id="3.40.462.20">
    <property type="match status" value="1"/>
</dbReference>
<dbReference type="GO" id="GO:0071949">
    <property type="term" value="F:FAD binding"/>
    <property type="evidence" value="ECO:0007669"/>
    <property type="project" value="InterPro"/>
</dbReference>
<dbReference type="SUPFAM" id="SSF56176">
    <property type="entry name" value="FAD-binding/transporter-associated domain-like"/>
    <property type="match status" value="1"/>
</dbReference>
<dbReference type="InterPro" id="IPR016166">
    <property type="entry name" value="FAD-bd_PCMH"/>
</dbReference>
<dbReference type="InterPro" id="IPR012951">
    <property type="entry name" value="BBE"/>
</dbReference>
<comment type="subunit">
    <text evidence="4">Homodimer.</text>
</comment>
<name>A0A9Q0N0K4_9DIPT</name>
<evidence type="ECO:0000256" key="2">
    <source>
        <dbReference type="ARBA" id="ARBA00004275"/>
    </source>
</evidence>
<dbReference type="AlphaFoldDB" id="A0A9Q0N0K4"/>
<evidence type="ECO:0000256" key="7">
    <source>
        <dbReference type="ARBA" id="ARBA00023002"/>
    </source>
</evidence>
<dbReference type="GO" id="GO:0016491">
    <property type="term" value="F:oxidoreductase activity"/>
    <property type="evidence" value="ECO:0007669"/>
    <property type="project" value="UniProtKB-KW"/>
</dbReference>
<dbReference type="PANTHER" id="PTHR42973">
    <property type="entry name" value="BINDING OXIDOREDUCTASE, PUTATIVE (AFU_ORTHOLOGUE AFUA_1G17690)-RELATED"/>
    <property type="match status" value="1"/>
</dbReference>
<sequence>MRSFSKEYEELNFQWNTLNGYLTPLVYLVATSASDIRKAVICSRLTRVRIVPRAGGHSYTKSGFGDNRTLIVDLASLNEISVDSNQMTCEIGPGTRNGMITYKLWERNFLVAQGVCPSVGISGLTLGGGYGHFSRLFGLSLDSVIEMEMIDAKGRLLVANNSTNKDLFWALRGGGGGNFGIVTKFKFKMHRAPKSIVYGQYYFSFNDFIQFFTAWQSLIRSGLPNNVFGFSEIEGSVIKFGLYTFNGPNIEKLQDVSIDDIENLLTTYSFPTPTEASTERMNYTEFMLYEAQMYSDETLNHPSQLATLTRHNHVGWKKVKSIYVEKFLNKRSVAKLYDLMKDYLKSASWLMEIYGGAVDSLSPWSTAFVHRGNHPYLIQLRPLSSQGNVPIALTDVAMETFFTASKAVFDHKESYQNYLDQDMDDYLVRYYGSNLDRLKDVKTMIDPDNVFHYPQSIPVKKIRN</sequence>
<evidence type="ECO:0000313" key="10">
    <source>
        <dbReference type="EMBL" id="KAJ6640991.1"/>
    </source>
</evidence>
<evidence type="ECO:0000256" key="1">
    <source>
        <dbReference type="ARBA" id="ARBA00001974"/>
    </source>
</evidence>